<keyword evidence="4" id="KW-1185">Reference proteome</keyword>
<reference evidence="3 4" key="1">
    <citation type="submission" date="2017-06" db="EMBL/GenBank/DDBJ databases">
        <title>Ant-infecting Ophiocordyceps genomes reveal a high diversity of potential behavioral manipulation genes and a possible major role for enterotoxins.</title>
        <authorList>
            <person name="De Bekker C."/>
            <person name="Evans H.C."/>
            <person name="Brachmann A."/>
            <person name="Hughes D.P."/>
        </authorList>
    </citation>
    <scope>NUCLEOTIDE SEQUENCE [LARGE SCALE GENOMIC DNA]</scope>
    <source>
        <strain evidence="3 4">Map16</strain>
    </source>
</reference>
<sequence>MKAAMVLPAMLVGLASAQMRFQDTIPPGSAPHANGGGGLANGKGLPGGGTLRSNLNAGAPLGRNIMPVARVLPDGGGGAAARISATVGRIASTLGRAGPIVAGGAAAAGLGVAGIAQGERNLEDLHPDVAESARKGLERGLSEYIFRA</sequence>
<feature type="region of interest" description="Disordered" evidence="1">
    <location>
        <begin position="23"/>
        <end position="47"/>
    </location>
</feature>
<feature type="signal peptide" evidence="2">
    <location>
        <begin position="1"/>
        <end position="17"/>
    </location>
</feature>
<feature type="chain" id="PRO_5011999303" evidence="2">
    <location>
        <begin position="18"/>
        <end position="148"/>
    </location>
</feature>
<dbReference type="AlphaFoldDB" id="A0A2C5Z5F7"/>
<organism evidence="3 4">
    <name type="scientific">Ophiocordyceps camponoti-rufipedis</name>
    <dbReference type="NCBI Taxonomy" id="2004952"/>
    <lineage>
        <taxon>Eukaryota</taxon>
        <taxon>Fungi</taxon>
        <taxon>Dikarya</taxon>
        <taxon>Ascomycota</taxon>
        <taxon>Pezizomycotina</taxon>
        <taxon>Sordariomycetes</taxon>
        <taxon>Hypocreomycetidae</taxon>
        <taxon>Hypocreales</taxon>
        <taxon>Ophiocordycipitaceae</taxon>
        <taxon>Ophiocordyceps</taxon>
    </lineage>
</organism>
<dbReference type="EMBL" id="NJES01000227">
    <property type="protein sequence ID" value="PHH75246.1"/>
    <property type="molecule type" value="Genomic_DNA"/>
</dbReference>
<comment type="caution">
    <text evidence="3">The sequence shown here is derived from an EMBL/GenBank/DDBJ whole genome shotgun (WGS) entry which is preliminary data.</text>
</comment>
<accession>A0A2C5Z5F7</accession>
<evidence type="ECO:0000256" key="2">
    <source>
        <dbReference type="SAM" id="SignalP"/>
    </source>
</evidence>
<evidence type="ECO:0000256" key="1">
    <source>
        <dbReference type="SAM" id="MobiDB-lite"/>
    </source>
</evidence>
<evidence type="ECO:0000313" key="4">
    <source>
        <dbReference type="Proteomes" id="UP000226431"/>
    </source>
</evidence>
<keyword evidence="2" id="KW-0732">Signal</keyword>
<name>A0A2C5Z5F7_9HYPO</name>
<protein>
    <submittedName>
        <fullName evidence="3">Uncharacterized protein</fullName>
    </submittedName>
</protein>
<evidence type="ECO:0000313" key="3">
    <source>
        <dbReference type="EMBL" id="PHH75246.1"/>
    </source>
</evidence>
<gene>
    <name evidence="3" type="ORF">CDD80_2525</name>
</gene>
<proteinExistence type="predicted"/>
<dbReference type="Proteomes" id="UP000226431">
    <property type="component" value="Unassembled WGS sequence"/>
</dbReference>
<feature type="compositionally biased region" description="Gly residues" evidence="1">
    <location>
        <begin position="34"/>
        <end position="47"/>
    </location>
</feature>